<proteinExistence type="predicted"/>
<organism evidence="1 2">
    <name type="scientific">Flavonifractor plautii</name>
    <name type="common">Fusobacterium plautii</name>
    <dbReference type="NCBI Taxonomy" id="292800"/>
    <lineage>
        <taxon>Bacteria</taxon>
        <taxon>Bacillati</taxon>
        <taxon>Bacillota</taxon>
        <taxon>Clostridia</taxon>
        <taxon>Eubacteriales</taxon>
        <taxon>Oscillospiraceae</taxon>
        <taxon>Flavonifractor</taxon>
    </lineage>
</organism>
<reference evidence="1 2" key="1">
    <citation type="submission" date="2015-09" db="EMBL/GenBank/DDBJ databases">
        <authorList>
            <consortium name="Pathogen Informatics"/>
        </authorList>
    </citation>
    <scope>NUCLEOTIDE SEQUENCE [LARGE SCALE GENOMIC DNA]</scope>
    <source>
        <strain evidence="1 2">2789STDY5608854</strain>
    </source>
</reference>
<sequence>MITVASLTGGHQAVAGVGDAVEGLLALLLVGQAGNQSLKVVQSRGTGCDVGGTALHGLHRGLAPGAAVQRHGAHYDIRLGGIVGHPEAHVLGVGHHIVVGGAVVMDVVIVDEAVSVGKPLGIVAGSHLVVAEGGVAAGQIQGGGGDSAGSGHLLGQGNHQRILLLHGGQIGGAHDKVALIGALGYHAHRLARGQQRIDGTDGFGAVVGQQGDRAGAGALAGGLNLRDRLQSPLKGPNGVDGGAVKAAHVGETGYRLGVQAGETGGGGVIALVQDTVGVVALGLIHIHDQGAGLVGHAVHRSVPGQAGNLDAVADQELCHGIGVGGVTLGGRVHGEHIVLGKVFAIARIRHPPGILRQGLVAHVHVPLLHLVAVILVVHGAAEELQLRLIAGILTVGQELPQAIHAALQ</sequence>
<gene>
    <name evidence="1" type="ORF">ERS852411_01121</name>
</gene>
<dbReference type="AlphaFoldDB" id="A0A174D1G0"/>
<accession>A0A174D1G0</accession>
<name>A0A174D1G0_FLAPL</name>
<protein>
    <submittedName>
        <fullName evidence="1">Uncharacterized protein</fullName>
    </submittedName>
</protein>
<dbReference type="Proteomes" id="UP000095746">
    <property type="component" value="Unassembled WGS sequence"/>
</dbReference>
<evidence type="ECO:0000313" key="1">
    <source>
        <dbReference type="EMBL" id="CUO19334.1"/>
    </source>
</evidence>
<evidence type="ECO:0000313" key="2">
    <source>
        <dbReference type="Proteomes" id="UP000095746"/>
    </source>
</evidence>
<dbReference type="EMBL" id="CYZT01000056">
    <property type="protein sequence ID" value="CUO19334.1"/>
    <property type="molecule type" value="Genomic_DNA"/>
</dbReference>